<evidence type="ECO:0000256" key="6">
    <source>
        <dbReference type="ARBA" id="ARBA00022670"/>
    </source>
</evidence>
<feature type="domain" description="Caspase family p20" evidence="20">
    <location>
        <begin position="299"/>
        <end position="421"/>
    </location>
</feature>
<dbReference type="InterPro" id="IPR011029">
    <property type="entry name" value="DEATH-like_dom_sf"/>
</dbReference>
<evidence type="ECO:0000256" key="4">
    <source>
        <dbReference type="ARBA" id="ARBA00022490"/>
    </source>
</evidence>
<dbReference type="SUPFAM" id="SSF52129">
    <property type="entry name" value="Caspase-like"/>
    <property type="match status" value="1"/>
</dbReference>
<evidence type="ECO:0000256" key="16">
    <source>
        <dbReference type="RuleBase" id="RU003971"/>
    </source>
</evidence>
<dbReference type="GO" id="GO:0042981">
    <property type="term" value="P:regulation of apoptotic process"/>
    <property type="evidence" value="ECO:0007669"/>
    <property type="project" value="InterPro"/>
</dbReference>
<dbReference type="EC" id="3.4.22.61" evidence="14"/>
<dbReference type="Pfam" id="PF00656">
    <property type="entry name" value="Peptidase_C14"/>
    <property type="match status" value="1"/>
</dbReference>
<dbReference type="SMART" id="SM00115">
    <property type="entry name" value="CASc"/>
    <property type="match status" value="1"/>
</dbReference>
<accession>C5H4P0</accession>
<feature type="domain" description="DED" evidence="18">
    <location>
        <begin position="104"/>
        <end position="181"/>
    </location>
</feature>
<dbReference type="GO" id="GO:0006915">
    <property type="term" value="P:apoptotic process"/>
    <property type="evidence" value="ECO:0007669"/>
    <property type="project" value="UniProtKB-KW"/>
</dbReference>
<evidence type="ECO:0000256" key="14">
    <source>
        <dbReference type="ARBA" id="ARBA00066479"/>
    </source>
</evidence>
<dbReference type="GO" id="GO:0005634">
    <property type="term" value="C:nucleus"/>
    <property type="evidence" value="ECO:0007669"/>
    <property type="project" value="UniProtKB-SubCell"/>
</dbReference>
<dbReference type="InterPro" id="IPR015917">
    <property type="entry name" value="Pept_C14A"/>
</dbReference>
<keyword evidence="12" id="KW-0539">Nucleus</keyword>
<evidence type="ECO:0000256" key="1">
    <source>
        <dbReference type="ARBA" id="ARBA00004123"/>
    </source>
</evidence>
<name>C5H4P0_LEUER</name>
<evidence type="ECO:0000256" key="8">
    <source>
        <dbReference type="ARBA" id="ARBA00022737"/>
    </source>
</evidence>
<protein>
    <recommendedName>
        <fullName evidence="15">Caspase-8</fullName>
        <ecNumber evidence="14">3.4.22.61</ecNumber>
    </recommendedName>
</protein>
<keyword evidence="5" id="KW-0597">Phosphoprotein</keyword>
<keyword evidence="7" id="KW-0053">Apoptosis</keyword>
<dbReference type="FunFam" id="1.10.533.10:FF:000016">
    <property type="entry name" value="CASP8 and FADD-like apoptosis regulator"/>
    <property type="match status" value="1"/>
</dbReference>
<evidence type="ECO:0000256" key="11">
    <source>
        <dbReference type="ARBA" id="ARBA00023145"/>
    </source>
</evidence>
<proteinExistence type="evidence at transcript level"/>
<keyword evidence="11" id="KW-0865">Zymogen</keyword>
<comment type="similarity">
    <text evidence="3 16">Belongs to the peptidase C14A family.</text>
</comment>
<dbReference type="InterPro" id="IPR002138">
    <property type="entry name" value="Pept_C14_p10"/>
</dbReference>
<dbReference type="AlphaFoldDB" id="C5H4P0"/>
<evidence type="ECO:0000259" key="19">
    <source>
        <dbReference type="PROSITE" id="PS50207"/>
    </source>
</evidence>
<dbReference type="PROSITE" id="PS01122">
    <property type="entry name" value="CASPASE_CYS"/>
    <property type="match status" value="1"/>
</dbReference>
<dbReference type="FunFam" id="3.40.50.1460:FF:000008">
    <property type="entry name" value="caspase-8 isoform X1"/>
    <property type="match status" value="1"/>
</dbReference>
<feature type="domain" description="Caspase family p10" evidence="19">
    <location>
        <begin position="445"/>
        <end position="530"/>
    </location>
</feature>
<comment type="subcellular location">
    <subcellularLocation>
        <location evidence="2">Cytoplasm</location>
    </subcellularLocation>
    <subcellularLocation>
        <location evidence="1">Nucleus</location>
    </subcellularLocation>
</comment>
<dbReference type="CDD" id="cd08792">
    <property type="entry name" value="DED_Caspase_8_10_r1"/>
    <property type="match status" value="1"/>
</dbReference>
<dbReference type="GO" id="GO:0032991">
    <property type="term" value="C:protein-containing complex"/>
    <property type="evidence" value="ECO:0007669"/>
    <property type="project" value="UniProtKB-ARBA"/>
</dbReference>
<dbReference type="Gene3D" id="1.10.533.10">
    <property type="entry name" value="Death Domain, Fas"/>
    <property type="match status" value="2"/>
</dbReference>
<dbReference type="InterPro" id="IPR029030">
    <property type="entry name" value="Caspase-like_dom_sf"/>
</dbReference>
<keyword evidence="4" id="KW-0963">Cytoplasm</keyword>
<keyword evidence="6" id="KW-0645">Protease</keyword>
<dbReference type="InterPro" id="IPR011600">
    <property type="entry name" value="Pept_C14_caspase"/>
</dbReference>
<evidence type="ECO:0000256" key="15">
    <source>
        <dbReference type="ARBA" id="ARBA00068172"/>
    </source>
</evidence>
<dbReference type="CDD" id="cd00032">
    <property type="entry name" value="CASc"/>
    <property type="match status" value="1"/>
</dbReference>
<dbReference type="GO" id="GO:0004197">
    <property type="term" value="F:cysteine-type endopeptidase activity"/>
    <property type="evidence" value="ECO:0007669"/>
    <property type="project" value="InterPro"/>
</dbReference>
<dbReference type="GO" id="GO:0006508">
    <property type="term" value="P:proteolysis"/>
    <property type="evidence" value="ECO:0007669"/>
    <property type="project" value="UniProtKB-KW"/>
</dbReference>
<feature type="compositionally biased region" description="Low complexity" evidence="17">
    <location>
        <begin position="217"/>
        <end position="246"/>
    </location>
</feature>
<evidence type="ECO:0000256" key="2">
    <source>
        <dbReference type="ARBA" id="ARBA00004496"/>
    </source>
</evidence>
<dbReference type="PROSITE" id="PS50207">
    <property type="entry name" value="CASPASE_P10"/>
    <property type="match status" value="1"/>
</dbReference>
<dbReference type="GO" id="GO:0005737">
    <property type="term" value="C:cytoplasm"/>
    <property type="evidence" value="ECO:0007669"/>
    <property type="project" value="UniProtKB-SubCell"/>
</dbReference>
<feature type="compositionally biased region" description="Polar residues" evidence="17">
    <location>
        <begin position="207"/>
        <end position="216"/>
    </location>
</feature>
<keyword evidence="9" id="KW-0378">Hydrolase</keyword>
<evidence type="ECO:0000259" key="20">
    <source>
        <dbReference type="PROSITE" id="PS50208"/>
    </source>
</evidence>
<evidence type="ECO:0000256" key="9">
    <source>
        <dbReference type="ARBA" id="ARBA00022801"/>
    </source>
</evidence>
<dbReference type="CDD" id="cd08334">
    <property type="entry name" value="DED_Caspase_8_10_r2"/>
    <property type="match status" value="1"/>
</dbReference>
<evidence type="ECO:0000256" key="7">
    <source>
        <dbReference type="ARBA" id="ARBA00022703"/>
    </source>
</evidence>
<feature type="domain" description="DED" evidence="18">
    <location>
        <begin position="7"/>
        <end position="85"/>
    </location>
</feature>
<keyword evidence="10" id="KW-0788">Thiol protease</keyword>
<dbReference type="MEROPS" id="C14.009"/>
<evidence type="ECO:0000256" key="10">
    <source>
        <dbReference type="ARBA" id="ARBA00022807"/>
    </source>
</evidence>
<dbReference type="EMBL" id="EU719070">
    <property type="protein sequence ID" value="ACH96579.1"/>
    <property type="molecule type" value="mRNA"/>
</dbReference>
<dbReference type="InterPro" id="IPR016129">
    <property type="entry name" value="Caspase_his_AS"/>
</dbReference>
<dbReference type="GO" id="GO:0051604">
    <property type="term" value="P:protein maturation"/>
    <property type="evidence" value="ECO:0007669"/>
    <property type="project" value="UniProtKB-ARBA"/>
</dbReference>
<dbReference type="SUPFAM" id="SSF47986">
    <property type="entry name" value="DEATH domain"/>
    <property type="match status" value="2"/>
</dbReference>
<dbReference type="InterPro" id="IPR001309">
    <property type="entry name" value="Pept_C14_p20"/>
</dbReference>
<dbReference type="PANTHER" id="PTHR48169:SF7">
    <property type="entry name" value="CASPASE 10"/>
    <property type="match status" value="1"/>
</dbReference>
<dbReference type="InterPro" id="IPR001875">
    <property type="entry name" value="DED_dom"/>
</dbReference>
<dbReference type="PRINTS" id="PR00376">
    <property type="entry name" value="IL1BCENZYME"/>
</dbReference>
<reference evidence="21" key="1">
    <citation type="submission" date="2008-05" db="EMBL/GenBank/DDBJ databases">
        <title>Identification of caspase-8 from the cartilaginous fish.</title>
        <authorList>
            <person name="Sakamaki K."/>
            <person name="Nozaki M."/>
        </authorList>
    </citation>
    <scope>NUCLEOTIDE SEQUENCE</scope>
    <source>
        <tissue evidence="21">Liver</tissue>
    </source>
</reference>
<evidence type="ECO:0000259" key="18">
    <source>
        <dbReference type="PROSITE" id="PS50168"/>
    </source>
</evidence>
<dbReference type="Pfam" id="PF01335">
    <property type="entry name" value="DED"/>
    <property type="match status" value="2"/>
</dbReference>
<dbReference type="Gene3D" id="3.40.50.1460">
    <property type="match status" value="1"/>
</dbReference>
<evidence type="ECO:0000256" key="17">
    <source>
        <dbReference type="SAM" id="MobiDB-lite"/>
    </source>
</evidence>
<dbReference type="PROSITE" id="PS50168">
    <property type="entry name" value="DED"/>
    <property type="match status" value="2"/>
</dbReference>
<evidence type="ECO:0000256" key="3">
    <source>
        <dbReference type="ARBA" id="ARBA00010134"/>
    </source>
</evidence>
<evidence type="ECO:0000313" key="21">
    <source>
        <dbReference type="EMBL" id="ACH96579.1"/>
    </source>
</evidence>
<feature type="region of interest" description="Disordered" evidence="17">
    <location>
        <begin position="192"/>
        <end position="250"/>
    </location>
</feature>
<evidence type="ECO:0000256" key="5">
    <source>
        <dbReference type="ARBA" id="ARBA00022553"/>
    </source>
</evidence>
<dbReference type="InterPro" id="IPR033139">
    <property type="entry name" value="Caspase_cys_AS"/>
</dbReference>
<dbReference type="SMART" id="SM00031">
    <property type="entry name" value="DED"/>
    <property type="match status" value="2"/>
</dbReference>
<keyword evidence="8" id="KW-0677">Repeat</keyword>
<evidence type="ECO:0000256" key="13">
    <source>
        <dbReference type="ARBA" id="ARBA00051626"/>
    </source>
</evidence>
<dbReference type="GO" id="GO:0005886">
    <property type="term" value="C:plasma membrane"/>
    <property type="evidence" value="ECO:0007669"/>
    <property type="project" value="UniProtKB-ARBA"/>
</dbReference>
<dbReference type="PANTHER" id="PTHR48169">
    <property type="entry name" value="DED DOMAIN-CONTAINING PROTEIN"/>
    <property type="match status" value="1"/>
</dbReference>
<dbReference type="PROSITE" id="PS01121">
    <property type="entry name" value="CASPASE_HIS"/>
    <property type="match status" value="1"/>
</dbReference>
<feature type="compositionally biased region" description="Low complexity" evidence="17">
    <location>
        <begin position="192"/>
        <end position="206"/>
    </location>
</feature>
<sequence>MDSADFKLNTLLIDISANLGSDELNAMKFLCRDLLSVNQLDKADSGLGLFQALQEQGFLDVSDCFIVAELLYCIKQFRLLNRMKYNKQQVCNELKNLGKAKVSSYRQLLFEVSEDITMKDLDIVKHLLHRHFSKSKLENIKTMLDALVEMEKEGLLEKCNTKLLEDICKTLGEELLAKFESYRREERRLDRTSVPLLTPTPETSSPGNSDVHFNTFSLPPSLSPELRRSPSPSSLQNSISQLSVSQDNQTLGQGVSITSMMINEGQDMREQDSSDSQDKSIGLVPDLQTLGSYKMESNPRGYCVIINNCTFEKMPQRRGTKKDADRLWQIFTWLGFKVEIKNDLPAAHMKKAMDEYRSKDHRPYDCFVCCILSHGRKGVMFGTDDREVAIRDITSYFSASRCPSLQKKPKVFFIQACQGSEKQDGVTVEEDGFIHLLEEDAVRATRFTIPDEADFLLGMATVEGYVSFRHVVEGTWYIQSLCANLEEYCPSEDLLSILTIVNRDVSEKTDKNFKTQMPQPSYTLRKKLYFPVTKSFADYQNSS</sequence>
<dbReference type="PROSITE" id="PS50208">
    <property type="entry name" value="CASPASE_P20"/>
    <property type="match status" value="1"/>
</dbReference>
<evidence type="ECO:0000256" key="12">
    <source>
        <dbReference type="ARBA" id="ARBA00023242"/>
    </source>
</evidence>
<comment type="catalytic activity">
    <reaction evidence="13">
        <text>Strict requirement for Asp at position P1 and has a preferred cleavage sequence of (Leu/Asp/Val)-Glu-Thr-Asp-|-(Gly/Ser/Ala).</text>
        <dbReference type="EC" id="3.4.22.61"/>
    </reaction>
</comment>
<organism evidence="21">
    <name type="scientific">Leucoraja erinaceus</name>
    <name type="common">Little skate</name>
    <name type="synonym">Raja erinacea</name>
    <dbReference type="NCBI Taxonomy" id="7782"/>
    <lineage>
        <taxon>Eukaryota</taxon>
        <taxon>Metazoa</taxon>
        <taxon>Chordata</taxon>
        <taxon>Craniata</taxon>
        <taxon>Vertebrata</taxon>
        <taxon>Chondrichthyes</taxon>
        <taxon>Elasmobranchii</taxon>
        <taxon>Batoidea</taxon>
        <taxon>Rajiformes</taxon>
        <taxon>Rajidae</taxon>
        <taxon>Leucoraja</taxon>
    </lineage>
</organism>